<reference evidence="10" key="1">
    <citation type="journal article" date="2020" name="Fungal Divers.">
        <title>Resolving the Mortierellaceae phylogeny through synthesis of multi-gene phylogenetics and phylogenomics.</title>
        <authorList>
            <person name="Vandepol N."/>
            <person name="Liber J."/>
            <person name="Desiro A."/>
            <person name="Na H."/>
            <person name="Kennedy M."/>
            <person name="Barry K."/>
            <person name="Grigoriev I.V."/>
            <person name="Miller A.N."/>
            <person name="O'Donnell K."/>
            <person name="Stajich J.E."/>
            <person name="Bonito G."/>
        </authorList>
    </citation>
    <scope>NUCLEOTIDE SEQUENCE</scope>
    <source>
        <strain evidence="10">KOD1015</strain>
    </source>
</reference>
<organism evidence="10 11">
    <name type="scientific">Lunasporangiospora selenospora</name>
    <dbReference type="NCBI Taxonomy" id="979761"/>
    <lineage>
        <taxon>Eukaryota</taxon>
        <taxon>Fungi</taxon>
        <taxon>Fungi incertae sedis</taxon>
        <taxon>Mucoromycota</taxon>
        <taxon>Mortierellomycotina</taxon>
        <taxon>Mortierellomycetes</taxon>
        <taxon>Mortierellales</taxon>
        <taxon>Mortierellaceae</taxon>
        <taxon>Lunasporangiospora</taxon>
    </lineage>
</organism>
<dbReference type="GO" id="GO:0005634">
    <property type="term" value="C:nucleus"/>
    <property type="evidence" value="ECO:0007669"/>
    <property type="project" value="TreeGrafter"/>
</dbReference>
<dbReference type="PANTHER" id="PTHR24006">
    <property type="entry name" value="UBIQUITIN CARBOXYL-TERMINAL HYDROLASE"/>
    <property type="match status" value="1"/>
</dbReference>
<comment type="similarity">
    <text evidence="2">Belongs to the peptidase C19 family.</text>
</comment>
<dbReference type="GO" id="GO:0004843">
    <property type="term" value="F:cysteine-type deubiquitinase activity"/>
    <property type="evidence" value="ECO:0007669"/>
    <property type="project" value="UniProtKB-EC"/>
</dbReference>
<keyword evidence="11" id="KW-1185">Reference proteome</keyword>
<evidence type="ECO:0000256" key="8">
    <source>
        <dbReference type="SAM" id="MobiDB-lite"/>
    </source>
</evidence>
<feature type="region of interest" description="Disordered" evidence="8">
    <location>
        <begin position="386"/>
        <end position="435"/>
    </location>
</feature>
<dbReference type="Proteomes" id="UP000780801">
    <property type="component" value="Unassembled WGS sequence"/>
</dbReference>
<keyword evidence="4" id="KW-0645">Protease</keyword>
<dbReference type="AlphaFoldDB" id="A0A9P6G072"/>
<feature type="domain" description="USP" evidence="9">
    <location>
        <begin position="1"/>
        <end position="544"/>
    </location>
</feature>
<evidence type="ECO:0000259" key="9">
    <source>
        <dbReference type="PROSITE" id="PS50235"/>
    </source>
</evidence>
<dbReference type="GO" id="GO:0016579">
    <property type="term" value="P:protein deubiquitination"/>
    <property type="evidence" value="ECO:0007669"/>
    <property type="project" value="InterPro"/>
</dbReference>
<evidence type="ECO:0000313" key="11">
    <source>
        <dbReference type="Proteomes" id="UP000780801"/>
    </source>
</evidence>
<dbReference type="InterPro" id="IPR001394">
    <property type="entry name" value="Peptidase_C19_UCH"/>
</dbReference>
<evidence type="ECO:0000256" key="2">
    <source>
        <dbReference type="ARBA" id="ARBA00009085"/>
    </source>
</evidence>
<dbReference type="InterPro" id="IPR028889">
    <property type="entry name" value="USP"/>
</dbReference>
<comment type="catalytic activity">
    <reaction evidence="1">
        <text>Thiol-dependent hydrolysis of ester, thioester, amide, peptide and isopeptide bonds formed by the C-terminal Gly of ubiquitin (a 76-residue protein attached to proteins as an intracellular targeting signal).</text>
        <dbReference type="EC" id="3.4.19.12"/>
    </reaction>
</comment>
<evidence type="ECO:0000256" key="5">
    <source>
        <dbReference type="ARBA" id="ARBA00022786"/>
    </source>
</evidence>
<evidence type="ECO:0000256" key="6">
    <source>
        <dbReference type="ARBA" id="ARBA00022801"/>
    </source>
</evidence>
<dbReference type="GO" id="GO:0005829">
    <property type="term" value="C:cytosol"/>
    <property type="evidence" value="ECO:0007669"/>
    <property type="project" value="TreeGrafter"/>
</dbReference>
<dbReference type="PROSITE" id="PS50235">
    <property type="entry name" value="USP_3"/>
    <property type="match status" value="1"/>
</dbReference>
<sequence>MVKVVKAKAAHVLTSQQQDAQELFQILSSRLSEEREQLDYRAASSLLDRMTVSEILSMERQSSASSVMSTSLSLPSLEGSIHAAAGATLTSSKLPSISSAALTRDDPSSLDNSSSQEKMHSNEAEDESLLRASVILDQKEQEKYRQAKSPFMGLLASRVSASKELERDLQLAEKREERLRAASTNEQSLSSSTRESTPSEAVSRDLSTTSGEKASRSKKSRRRRSSKASDLLTSSSGLTSLEEIKKLKRKVDSCLAYDIEMDIAPAELKPVRSKRTTKHSMIAKPPQALCLHLNRSMFTSTGEMAKNPCRVQFSAYLDFTPFTTSGHLTTVPTRSMSRRASVAQSGSTNGQIPKDSVVSLTTGLGFGLVGATRGLEIASTASSEAASTSTANFGQPPTTLSSSTALQDSQSTTSSPGTGTRILDRSKEMGDSEEDEGEPVIYRLWAVLVHLGSHNSGHFVTYRRIPSSKIDTTTVTDNDVIEQLLPRIESSSLNTARQRQERLRRLEMKSLQAKWWRISDEDVQIVNWDMVKNAEAYMLFYEKESLS</sequence>
<dbReference type="EMBL" id="JAABOA010000357">
    <property type="protein sequence ID" value="KAF9584672.1"/>
    <property type="molecule type" value="Genomic_DNA"/>
</dbReference>
<feature type="region of interest" description="Disordered" evidence="8">
    <location>
        <begin position="333"/>
        <end position="354"/>
    </location>
</feature>
<evidence type="ECO:0000256" key="1">
    <source>
        <dbReference type="ARBA" id="ARBA00000707"/>
    </source>
</evidence>
<protein>
    <recommendedName>
        <fullName evidence="3">ubiquitinyl hydrolase 1</fullName>
        <ecNumber evidence="3">3.4.19.12</ecNumber>
    </recommendedName>
</protein>
<dbReference type="Gene3D" id="3.90.70.10">
    <property type="entry name" value="Cysteine proteinases"/>
    <property type="match status" value="1"/>
</dbReference>
<dbReference type="PANTHER" id="PTHR24006:SF888">
    <property type="entry name" value="UBIQUITIN CARBOXYL-TERMINAL HYDROLASE 30"/>
    <property type="match status" value="1"/>
</dbReference>
<feature type="compositionally biased region" description="Low complexity" evidence="8">
    <location>
        <begin position="409"/>
        <end position="420"/>
    </location>
</feature>
<feature type="compositionally biased region" description="Low complexity" evidence="8">
    <location>
        <begin position="188"/>
        <end position="200"/>
    </location>
</feature>
<comment type="caution">
    <text evidence="10">The sequence shown here is derived from an EMBL/GenBank/DDBJ whole genome shotgun (WGS) entry which is preliminary data.</text>
</comment>
<feature type="compositionally biased region" description="Basic residues" evidence="8">
    <location>
        <begin position="216"/>
        <end position="226"/>
    </location>
</feature>
<dbReference type="SUPFAM" id="SSF54001">
    <property type="entry name" value="Cysteine proteinases"/>
    <property type="match status" value="1"/>
</dbReference>
<dbReference type="InterPro" id="IPR038765">
    <property type="entry name" value="Papain-like_cys_pep_sf"/>
</dbReference>
<evidence type="ECO:0000256" key="7">
    <source>
        <dbReference type="ARBA" id="ARBA00022807"/>
    </source>
</evidence>
<keyword evidence="5" id="KW-0833">Ubl conjugation pathway</keyword>
<dbReference type="Pfam" id="PF00443">
    <property type="entry name" value="UCH"/>
    <property type="match status" value="1"/>
</dbReference>
<keyword evidence="7" id="KW-0788">Thiol protease</keyword>
<accession>A0A9P6G072</accession>
<feature type="region of interest" description="Disordered" evidence="8">
    <location>
        <begin position="98"/>
        <end position="126"/>
    </location>
</feature>
<dbReference type="OrthoDB" id="2020758at2759"/>
<dbReference type="InterPro" id="IPR050164">
    <property type="entry name" value="Peptidase_C19"/>
</dbReference>
<dbReference type="InterPro" id="IPR018200">
    <property type="entry name" value="USP_CS"/>
</dbReference>
<evidence type="ECO:0000313" key="10">
    <source>
        <dbReference type="EMBL" id="KAF9584672.1"/>
    </source>
</evidence>
<name>A0A9P6G072_9FUNG</name>
<evidence type="ECO:0000256" key="3">
    <source>
        <dbReference type="ARBA" id="ARBA00012759"/>
    </source>
</evidence>
<evidence type="ECO:0000256" key="4">
    <source>
        <dbReference type="ARBA" id="ARBA00022670"/>
    </source>
</evidence>
<proteinExistence type="inferred from homology"/>
<feature type="region of interest" description="Disordered" evidence="8">
    <location>
        <begin position="177"/>
        <end position="232"/>
    </location>
</feature>
<keyword evidence="6" id="KW-0378">Hydrolase</keyword>
<dbReference type="PROSITE" id="PS00973">
    <property type="entry name" value="USP_2"/>
    <property type="match status" value="1"/>
</dbReference>
<dbReference type="EC" id="3.4.19.12" evidence="3"/>
<dbReference type="GO" id="GO:0006508">
    <property type="term" value="P:proteolysis"/>
    <property type="evidence" value="ECO:0007669"/>
    <property type="project" value="UniProtKB-KW"/>
</dbReference>
<gene>
    <name evidence="10" type="ORF">BGW38_005631</name>
</gene>
<feature type="compositionally biased region" description="Polar residues" evidence="8">
    <location>
        <begin position="342"/>
        <end position="351"/>
    </location>
</feature>
<feature type="compositionally biased region" description="Polar residues" evidence="8">
    <location>
        <begin position="392"/>
        <end position="408"/>
    </location>
</feature>